<proteinExistence type="predicted"/>
<reference evidence="1" key="1">
    <citation type="journal article" date="2021" name="Proc. Natl. Acad. Sci. U.S.A.">
        <title>A Catalog of Tens of Thousands of Viruses from Human Metagenomes Reveals Hidden Associations with Chronic Diseases.</title>
        <authorList>
            <person name="Tisza M.J."/>
            <person name="Buck C.B."/>
        </authorList>
    </citation>
    <scope>NUCLEOTIDE SEQUENCE</scope>
    <source>
        <strain evidence="1">CtcaJ26</strain>
    </source>
</reference>
<protein>
    <submittedName>
        <fullName evidence="1">Uncharacterized protein</fullName>
    </submittedName>
</protein>
<accession>A0A8S5NX05</accession>
<sequence>MHRALFVRTGLFCCPLQYEILCLQCQSKCYRIFSYLITRK</sequence>
<evidence type="ECO:0000313" key="1">
    <source>
        <dbReference type="EMBL" id="DAD99310.1"/>
    </source>
</evidence>
<name>A0A8S5NX05_9CAUD</name>
<organism evidence="1">
    <name type="scientific">Myoviridae sp. ctcaJ26</name>
    <dbReference type="NCBI Taxonomy" id="2825138"/>
    <lineage>
        <taxon>Viruses</taxon>
        <taxon>Duplodnaviria</taxon>
        <taxon>Heunggongvirae</taxon>
        <taxon>Uroviricota</taxon>
        <taxon>Caudoviricetes</taxon>
    </lineage>
</organism>
<dbReference type="EMBL" id="BK015280">
    <property type="protein sequence ID" value="DAD99310.1"/>
    <property type="molecule type" value="Genomic_DNA"/>
</dbReference>